<dbReference type="InterPro" id="IPR000477">
    <property type="entry name" value="RT_dom"/>
</dbReference>
<dbReference type="InterPro" id="IPR041588">
    <property type="entry name" value="Integrase_H2C2"/>
</dbReference>
<dbReference type="Gene3D" id="3.10.10.10">
    <property type="entry name" value="HIV Type 1 Reverse Transcriptase, subunit A, domain 1"/>
    <property type="match status" value="1"/>
</dbReference>
<keyword evidence="9" id="KW-1185">Reference proteome</keyword>
<evidence type="ECO:0000256" key="3">
    <source>
        <dbReference type="ARBA" id="ARBA00022722"/>
    </source>
</evidence>
<feature type="region of interest" description="Disordered" evidence="7">
    <location>
        <begin position="283"/>
        <end position="303"/>
    </location>
</feature>
<sequence>MAQRTGRGGNRNGSSNGEDVQGSHSQEPYPGNNVQDMGHQGAGSSGHQPYMMLPTELVTALTGVAQALQAQSQLAQFQAVQTQGHGQGGTQSYYEKMKRVHVSTFDGTPNPDLAEKWLDEIENNFALLQVPEEIKHLIVKPFLVGEANKWWATLEPTVAPPVSWTKFKEEFLKYFFPPAVRMQKIDQFENLRQTPGMSVVQYSNKFMALGRFVPSTMADVELKKYKFVRGLASRIQTRVNTTYAPMFNDVLDASVKAEADCKRLDEEGRNKRPRLGNELLGHRAMNCPNRKSGGDKNGKPADMKPKVNVRVHAMTDVEAEVSGDVVTGTLLINSTPAYVLFDCGASHSFVARKFVKYLCMPPEWMDHPYRVAAPENKILVSHTRYPNCSVELEDKKLEVDLVQINMSDFDVILGMHWLARHFAQIDCRKKRVLFMKPDEEDFSYQGNVDNRRVRRLPLLSAMQAHRAIRKGCEAYLAYVVDMEKEETSLEKIPMVKDFSDVFPEDLPGLPPDREIEFEINVIPEANPISKAPYRTALAELKELKKQLQELELNRITIKNKYPLPKIDDLFDQLKGVKIFSKIDLRSGYHQLKIKAEDIQKSAFRTRYEHYEFLVMPFGLTNALAAFMDMMNRVFKPQLDRFVVVFIDDILVYSPNEKTHAAHREVLTILRREKLYAKFSKCEFWLKSVAYLGHVISGQGVSVDPKKVEAIVDWPRPTNVTEVRSFLGLAGYCRKFVEGFSTIATPLTRLTQKRAKFEWTDKCESSFQKLKETLVSAPVLTLPSGMEGFVIYSDASKNGLGCVLMQNGKVIAYASRQLKSYEQNYPTHDLELAAVVFALKIWSHYLYGVQCEGDGSLWKDGRLCVPRDEGLKQELLKEAHNSRFSIHPGGTKMYRDLKRNYWWNGMKREIAEYVAKCLVCPQTDGQSERTIQTLEVLLRACALDFTDSWDRLVKLMEFSYNNSYHNSIGMAPFEALYGRKCRSPLYWDEVGEKLITGSDLVERTLEKIKIIRERLKVAQDCNKSWADSKRRPLEFRPGEKPARFRVSCAAKPETVDKVCKIVRKQLALADESEVAGHSKFASLGADSLDTVGCC</sequence>
<protein>
    <recommendedName>
        <fullName evidence="8">Carrier domain-containing protein</fullName>
    </recommendedName>
</protein>
<dbReference type="InterPro" id="IPR021109">
    <property type="entry name" value="Peptidase_aspartic_dom_sf"/>
</dbReference>
<accession>A0ABM4VM40</accession>
<gene>
    <name evidence="10" type="primary">LOC113708357</name>
</gene>
<dbReference type="Pfam" id="PF00078">
    <property type="entry name" value="RVT_1"/>
    <property type="match status" value="1"/>
</dbReference>
<keyword evidence="4" id="KW-0378">Hydrolase</keyword>
<dbReference type="Gene3D" id="1.10.1200.10">
    <property type="entry name" value="ACP-like"/>
    <property type="match status" value="1"/>
</dbReference>
<name>A0ABM4VM40_COFAR</name>
<dbReference type="Gene3D" id="2.40.70.10">
    <property type="entry name" value="Acid Proteases"/>
    <property type="match status" value="1"/>
</dbReference>
<dbReference type="PANTHER" id="PTHR37984:SF5">
    <property type="entry name" value="PROTEIN NYNRIN-LIKE"/>
    <property type="match status" value="1"/>
</dbReference>
<dbReference type="PANTHER" id="PTHR37984">
    <property type="entry name" value="PROTEIN CBG26694"/>
    <property type="match status" value="1"/>
</dbReference>
<evidence type="ECO:0000256" key="7">
    <source>
        <dbReference type="SAM" id="MobiDB-lite"/>
    </source>
</evidence>
<evidence type="ECO:0000259" key="8">
    <source>
        <dbReference type="PROSITE" id="PS50075"/>
    </source>
</evidence>
<feature type="region of interest" description="Disordered" evidence="7">
    <location>
        <begin position="1"/>
        <end position="49"/>
    </location>
</feature>
<dbReference type="InterPro" id="IPR012337">
    <property type="entry name" value="RNaseH-like_sf"/>
</dbReference>
<feature type="compositionally biased region" description="Gly residues" evidence="7">
    <location>
        <begin position="1"/>
        <end position="11"/>
    </location>
</feature>
<dbReference type="Pfam" id="PF03732">
    <property type="entry name" value="Retrotrans_gag"/>
    <property type="match status" value="1"/>
</dbReference>
<dbReference type="Pfam" id="PF17921">
    <property type="entry name" value="Integrase_H2C2"/>
    <property type="match status" value="1"/>
</dbReference>
<dbReference type="Gene3D" id="3.30.70.270">
    <property type="match status" value="2"/>
</dbReference>
<dbReference type="InterPro" id="IPR043128">
    <property type="entry name" value="Rev_trsase/Diguanyl_cyclase"/>
</dbReference>
<dbReference type="SUPFAM" id="SSF53098">
    <property type="entry name" value="Ribonuclease H-like"/>
    <property type="match status" value="1"/>
</dbReference>
<dbReference type="Pfam" id="PF17919">
    <property type="entry name" value="RT_RNaseH_2"/>
    <property type="match status" value="1"/>
</dbReference>
<dbReference type="InterPro" id="IPR036736">
    <property type="entry name" value="ACP-like_sf"/>
</dbReference>
<keyword evidence="4" id="KW-0255">Endonuclease</keyword>
<reference evidence="10" key="1">
    <citation type="submission" date="2025-08" db="UniProtKB">
        <authorList>
            <consortium name="RefSeq"/>
        </authorList>
    </citation>
    <scope>IDENTIFICATION</scope>
    <source>
        <tissue evidence="10">Leaves</tissue>
    </source>
</reference>
<dbReference type="InterPro" id="IPR050951">
    <property type="entry name" value="Retrovirus_Pol_polyprotein"/>
</dbReference>
<keyword evidence="2" id="KW-0548">Nucleotidyltransferase</keyword>
<evidence type="ECO:0000256" key="5">
    <source>
        <dbReference type="ARBA" id="ARBA00023268"/>
    </source>
</evidence>
<dbReference type="Pfam" id="PF08284">
    <property type="entry name" value="RVP_2"/>
    <property type="match status" value="1"/>
</dbReference>
<dbReference type="InterPro" id="IPR043502">
    <property type="entry name" value="DNA/RNA_pol_sf"/>
</dbReference>
<keyword evidence="1" id="KW-0808">Transferase</keyword>
<dbReference type="GeneID" id="113708357"/>
<dbReference type="InterPro" id="IPR036397">
    <property type="entry name" value="RNaseH_sf"/>
</dbReference>
<keyword evidence="5" id="KW-0511">Multifunctional enzyme</keyword>
<evidence type="ECO:0000256" key="6">
    <source>
        <dbReference type="SAM" id="Coils"/>
    </source>
</evidence>
<evidence type="ECO:0000256" key="4">
    <source>
        <dbReference type="ARBA" id="ARBA00022759"/>
    </source>
</evidence>
<keyword evidence="3" id="KW-0540">Nuclease</keyword>
<dbReference type="SUPFAM" id="SSF56672">
    <property type="entry name" value="DNA/RNA polymerases"/>
    <property type="match status" value="1"/>
</dbReference>
<feature type="compositionally biased region" description="Basic and acidic residues" evidence="7">
    <location>
        <begin position="292"/>
        <end position="303"/>
    </location>
</feature>
<dbReference type="Gene3D" id="3.10.20.370">
    <property type="match status" value="1"/>
</dbReference>
<dbReference type="PROSITE" id="PS50075">
    <property type="entry name" value="CARRIER"/>
    <property type="match status" value="1"/>
</dbReference>
<evidence type="ECO:0000256" key="2">
    <source>
        <dbReference type="ARBA" id="ARBA00022695"/>
    </source>
</evidence>
<dbReference type="CDD" id="cd01647">
    <property type="entry name" value="RT_LTR"/>
    <property type="match status" value="1"/>
</dbReference>
<dbReference type="InterPro" id="IPR005162">
    <property type="entry name" value="Retrotrans_gag_dom"/>
</dbReference>
<evidence type="ECO:0000256" key="1">
    <source>
        <dbReference type="ARBA" id="ARBA00022679"/>
    </source>
</evidence>
<feature type="domain" description="Carrier" evidence="8">
    <location>
        <begin position="1051"/>
        <end position="1093"/>
    </location>
</feature>
<dbReference type="InterPro" id="IPR041577">
    <property type="entry name" value="RT_RNaseH_2"/>
</dbReference>
<keyword evidence="6" id="KW-0175">Coiled coil</keyword>
<organism evidence="9 10">
    <name type="scientific">Coffea arabica</name>
    <name type="common">Arabian coffee</name>
    <dbReference type="NCBI Taxonomy" id="13443"/>
    <lineage>
        <taxon>Eukaryota</taxon>
        <taxon>Viridiplantae</taxon>
        <taxon>Streptophyta</taxon>
        <taxon>Embryophyta</taxon>
        <taxon>Tracheophyta</taxon>
        <taxon>Spermatophyta</taxon>
        <taxon>Magnoliopsida</taxon>
        <taxon>eudicotyledons</taxon>
        <taxon>Gunneridae</taxon>
        <taxon>Pentapetalae</taxon>
        <taxon>asterids</taxon>
        <taxon>lamiids</taxon>
        <taxon>Gentianales</taxon>
        <taxon>Rubiaceae</taxon>
        <taxon>Ixoroideae</taxon>
        <taxon>Gardenieae complex</taxon>
        <taxon>Bertiereae - Coffeeae clade</taxon>
        <taxon>Coffeeae</taxon>
        <taxon>Coffea</taxon>
    </lineage>
</organism>
<evidence type="ECO:0000313" key="10">
    <source>
        <dbReference type="RefSeq" id="XP_071920598.1"/>
    </source>
</evidence>
<feature type="coiled-coil region" evidence="6">
    <location>
        <begin position="533"/>
        <end position="560"/>
    </location>
</feature>
<dbReference type="InterPro" id="IPR009081">
    <property type="entry name" value="PP-bd_ACP"/>
</dbReference>
<dbReference type="SUPFAM" id="SSF50630">
    <property type="entry name" value="Acid proteases"/>
    <property type="match status" value="1"/>
</dbReference>
<dbReference type="RefSeq" id="XP_071920598.1">
    <property type="nucleotide sequence ID" value="XM_072064497.1"/>
</dbReference>
<dbReference type="Gene3D" id="1.10.340.70">
    <property type="match status" value="1"/>
</dbReference>
<dbReference type="Proteomes" id="UP001652660">
    <property type="component" value="Chromosome 9c"/>
</dbReference>
<evidence type="ECO:0000313" key="9">
    <source>
        <dbReference type="Proteomes" id="UP001652660"/>
    </source>
</evidence>
<dbReference type="Gene3D" id="3.30.420.10">
    <property type="entry name" value="Ribonuclease H-like superfamily/Ribonuclease H"/>
    <property type="match status" value="1"/>
</dbReference>
<dbReference type="CDD" id="cd00303">
    <property type="entry name" value="retropepsin_like"/>
    <property type="match status" value="1"/>
</dbReference>
<proteinExistence type="predicted"/>